<organism evidence="2 3">
    <name type="scientific">Neohortaea acidophila</name>
    <dbReference type="NCBI Taxonomy" id="245834"/>
    <lineage>
        <taxon>Eukaryota</taxon>
        <taxon>Fungi</taxon>
        <taxon>Dikarya</taxon>
        <taxon>Ascomycota</taxon>
        <taxon>Pezizomycotina</taxon>
        <taxon>Dothideomycetes</taxon>
        <taxon>Dothideomycetidae</taxon>
        <taxon>Mycosphaerellales</taxon>
        <taxon>Teratosphaeriaceae</taxon>
        <taxon>Neohortaea</taxon>
    </lineage>
</organism>
<feature type="compositionally biased region" description="Polar residues" evidence="1">
    <location>
        <begin position="19"/>
        <end position="31"/>
    </location>
</feature>
<proteinExistence type="predicted"/>
<protein>
    <submittedName>
        <fullName evidence="2">Uncharacterized protein</fullName>
    </submittedName>
</protein>
<gene>
    <name evidence="2" type="ORF">BDY17DRAFT_170839</name>
</gene>
<dbReference type="RefSeq" id="XP_033588331.1">
    <property type="nucleotide sequence ID" value="XM_033729809.1"/>
</dbReference>
<dbReference type="AlphaFoldDB" id="A0A6A6PQ13"/>
<dbReference type="EMBL" id="MU001637">
    <property type="protein sequence ID" value="KAF2481761.1"/>
    <property type="molecule type" value="Genomic_DNA"/>
</dbReference>
<name>A0A6A6PQ13_9PEZI</name>
<keyword evidence="3" id="KW-1185">Reference proteome</keyword>
<evidence type="ECO:0000313" key="3">
    <source>
        <dbReference type="Proteomes" id="UP000799767"/>
    </source>
</evidence>
<feature type="compositionally biased region" description="Low complexity" evidence="1">
    <location>
        <begin position="46"/>
        <end position="56"/>
    </location>
</feature>
<reference evidence="2" key="1">
    <citation type="journal article" date="2020" name="Stud. Mycol.">
        <title>101 Dothideomycetes genomes: a test case for predicting lifestyles and emergence of pathogens.</title>
        <authorList>
            <person name="Haridas S."/>
            <person name="Albert R."/>
            <person name="Binder M."/>
            <person name="Bloem J."/>
            <person name="Labutti K."/>
            <person name="Salamov A."/>
            <person name="Andreopoulos B."/>
            <person name="Baker S."/>
            <person name="Barry K."/>
            <person name="Bills G."/>
            <person name="Bluhm B."/>
            <person name="Cannon C."/>
            <person name="Castanera R."/>
            <person name="Culley D."/>
            <person name="Daum C."/>
            <person name="Ezra D."/>
            <person name="Gonzalez J."/>
            <person name="Henrissat B."/>
            <person name="Kuo A."/>
            <person name="Liang C."/>
            <person name="Lipzen A."/>
            <person name="Lutzoni F."/>
            <person name="Magnuson J."/>
            <person name="Mondo S."/>
            <person name="Nolan M."/>
            <person name="Ohm R."/>
            <person name="Pangilinan J."/>
            <person name="Park H.-J."/>
            <person name="Ramirez L."/>
            <person name="Alfaro M."/>
            <person name="Sun H."/>
            <person name="Tritt A."/>
            <person name="Yoshinaga Y."/>
            <person name="Zwiers L.-H."/>
            <person name="Turgeon B."/>
            <person name="Goodwin S."/>
            <person name="Spatafora J."/>
            <person name="Crous P."/>
            <person name="Grigoriev I."/>
        </authorList>
    </citation>
    <scope>NUCLEOTIDE SEQUENCE</scope>
    <source>
        <strain evidence="2">CBS 113389</strain>
    </source>
</reference>
<accession>A0A6A6PQ13</accession>
<sequence length="200" mass="22012">MRTRSTLPPTPTWRVPTARLSTPMSRLSTPSKLMERRTWTRSTRNTATPSSTMAKAATATRSRTAVSCFHLLFRVWECMLTTSTDMSAYLDRCADSTIPGRSVRILCDDTRTTVTGVMPKPTHSSTYSTVWVTQEIDVIETTHTHRTATDDKSSTATVTHHVDVSGTHAHRTRSATDTAMPTITLVPKGRDGVVDDAADS</sequence>
<feature type="region of interest" description="Disordered" evidence="1">
    <location>
        <begin position="1"/>
        <end position="56"/>
    </location>
</feature>
<dbReference type="Proteomes" id="UP000799767">
    <property type="component" value="Unassembled WGS sequence"/>
</dbReference>
<evidence type="ECO:0000256" key="1">
    <source>
        <dbReference type="SAM" id="MobiDB-lite"/>
    </source>
</evidence>
<dbReference type="GeneID" id="54470811"/>
<evidence type="ECO:0000313" key="2">
    <source>
        <dbReference type="EMBL" id="KAF2481761.1"/>
    </source>
</evidence>